<name>A0A8S0G2R9_ECOLX</name>
<reference evidence="1 2" key="1">
    <citation type="submission" date="2020-01" db="EMBL/GenBank/DDBJ databases">
        <title>Dynamics of blaIMP-6 dissemination in carbapenem resistant Enterobacteriacea isolated from regional surveillance in Osaka, Japan.</title>
        <authorList>
            <person name="Abe R."/>
            <person name="Akeda Y."/>
            <person name="Sugawara Y."/>
            <person name="Yamamoto N."/>
            <person name="Tomono K."/>
            <person name="Takeuchi D."/>
            <person name="Kawahara R."/>
            <person name="Hamada S."/>
        </authorList>
    </citation>
    <scope>NUCLEOTIDE SEQUENCE [LARGE SCALE GENOMIC DNA]</scope>
    <source>
        <strain evidence="1 2">E300</strain>
    </source>
</reference>
<dbReference type="AlphaFoldDB" id="A0A8S0G2R9"/>
<organism evidence="1 2">
    <name type="scientific">Escherichia coli</name>
    <dbReference type="NCBI Taxonomy" id="562"/>
    <lineage>
        <taxon>Bacteria</taxon>
        <taxon>Pseudomonadati</taxon>
        <taxon>Pseudomonadota</taxon>
        <taxon>Gammaproteobacteria</taxon>
        <taxon>Enterobacterales</taxon>
        <taxon>Enterobacteriaceae</taxon>
        <taxon>Escherichia</taxon>
    </lineage>
</organism>
<accession>A0A8S0G2R9</accession>
<evidence type="ECO:0000313" key="1">
    <source>
        <dbReference type="EMBL" id="BBU86397.1"/>
    </source>
</evidence>
<protein>
    <recommendedName>
        <fullName evidence="3">Lysine-N-methylase</fullName>
    </recommendedName>
</protein>
<dbReference type="Proteomes" id="UP000467488">
    <property type="component" value="Chromosome"/>
</dbReference>
<proteinExistence type="predicted"/>
<dbReference type="EMBL" id="AP022360">
    <property type="protein sequence ID" value="BBU86397.1"/>
    <property type="molecule type" value="Genomic_DNA"/>
</dbReference>
<sequence>MPAPLIYSSPTARWKKIAAELSARDAIVNQAILSTLTLPDLTPELYLYAVGIVLSRASKMPGRDGDILARLTTLPQALADHAQKGTLQAQFAQLPPVPQPARQLMTLLGSCAFDWSILPESPRKTSLPLQMPLLTLHDANSKALLQQQLKVQWQTTWQQHFATAPWMMRNWLIYRVYHEVIGQADGADYCPLVCDFYLIRTLISLWTLDGSPLRQEDIFALFAMFERWRESENAVLIRQQIQAERSADPLLYAFSLLSC</sequence>
<gene>
    <name evidence="1" type="ORF">EIMP300_77970</name>
</gene>
<evidence type="ECO:0008006" key="3">
    <source>
        <dbReference type="Google" id="ProtNLM"/>
    </source>
</evidence>
<evidence type="ECO:0000313" key="2">
    <source>
        <dbReference type="Proteomes" id="UP000467488"/>
    </source>
</evidence>